<proteinExistence type="predicted"/>
<feature type="domain" description="Bacteriophage Mx8 p63 C-terminal" evidence="1">
    <location>
        <begin position="160"/>
        <end position="246"/>
    </location>
</feature>
<evidence type="ECO:0000259" key="1">
    <source>
        <dbReference type="Pfam" id="PF10546"/>
    </source>
</evidence>
<evidence type="ECO:0000313" key="3">
    <source>
        <dbReference type="Proteomes" id="UP000004200"/>
    </source>
</evidence>
<organism evidence="2 3">
    <name type="scientific">Thiorhodococcus drewsii AZ1</name>
    <dbReference type="NCBI Taxonomy" id="765913"/>
    <lineage>
        <taxon>Bacteria</taxon>
        <taxon>Pseudomonadati</taxon>
        <taxon>Pseudomonadota</taxon>
        <taxon>Gammaproteobacteria</taxon>
        <taxon>Chromatiales</taxon>
        <taxon>Chromatiaceae</taxon>
        <taxon>Thiorhodococcus</taxon>
    </lineage>
</organism>
<name>G2E734_9GAMM</name>
<dbReference type="OrthoDB" id="4762429at2"/>
<dbReference type="EMBL" id="AFWT01000047">
    <property type="protein sequence ID" value="EGV28065.1"/>
    <property type="molecule type" value="Genomic_DNA"/>
</dbReference>
<accession>G2E734</accession>
<gene>
    <name evidence="2" type="ORF">ThidrDRAFT_4097</name>
</gene>
<dbReference type="STRING" id="765913.ThidrDRAFT_4097"/>
<dbReference type="Proteomes" id="UP000004200">
    <property type="component" value="Unassembled WGS sequence"/>
</dbReference>
<evidence type="ECO:0000313" key="2">
    <source>
        <dbReference type="EMBL" id="EGV28065.1"/>
    </source>
</evidence>
<comment type="caution">
    <text evidence="2">The sequence shown here is derived from an EMBL/GenBank/DDBJ whole genome shotgun (WGS) entry which is preliminary data.</text>
</comment>
<dbReference type="RefSeq" id="WP_007042810.1">
    <property type="nucleotide sequence ID" value="NZ_AFWT01000047.1"/>
</dbReference>
<sequence length="290" mass="32616">MADDTSFPESPFAKYPGELHLGATVVDCYVLDTKERVISLGATVKAIAEKAGGNLGEYLGVQALKPFINKDMILGETIDFNIPGTQLKGRGIPAERFLDICQAYVSALASGALMTDRQRDIAIRCSILLSSCAKVGLIALIDEATGYQKEREEDALQIKLRAFIADELREWEKTFPDALWEEFGRLSKWKGKLHSRPKWWGKLVLELIYDALDPDIAAHLKANKPPPRHGQNYHQWLTEDVGLNALITHIHQVIGIAKTCETMEELREKVAHFYNKQPMQIAMRFPEINE</sequence>
<dbReference type="eggNOG" id="ENOG502ZB8K">
    <property type="taxonomic scope" value="Bacteria"/>
</dbReference>
<reference evidence="2 3" key="1">
    <citation type="submission" date="2011-06" db="EMBL/GenBank/DDBJ databases">
        <title>The draft genome of Thiorhodococcus drewsii AZ1.</title>
        <authorList>
            <consortium name="US DOE Joint Genome Institute (JGI-PGF)"/>
            <person name="Lucas S."/>
            <person name="Han J."/>
            <person name="Lapidus A."/>
            <person name="Cheng J.-F."/>
            <person name="Goodwin L."/>
            <person name="Pitluck S."/>
            <person name="Peters L."/>
            <person name="Land M.L."/>
            <person name="Hauser L."/>
            <person name="Vogl K."/>
            <person name="Liu Z."/>
            <person name="Imhoff J."/>
            <person name="Thiel V."/>
            <person name="Frigaard N.-U."/>
            <person name="Bryant D.A."/>
            <person name="Woyke T.J."/>
        </authorList>
    </citation>
    <scope>NUCLEOTIDE SEQUENCE [LARGE SCALE GENOMIC DNA]</scope>
    <source>
        <strain evidence="2 3">AZ1</strain>
    </source>
</reference>
<protein>
    <recommendedName>
        <fullName evidence="1">Bacteriophage Mx8 p63 C-terminal domain-containing protein</fullName>
    </recommendedName>
</protein>
<dbReference type="Pfam" id="PF10546">
    <property type="entry name" value="P63C"/>
    <property type="match status" value="1"/>
</dbReference>
<keyword evidence="3" id="KW-1185">Reference proteome</keyword>
<dbReference type="AlphaFoldDB" id="G2E734"/>
<dbReference type="PATRIC" id="fig|765913.3.peg.4176"/>
<dbReference type="InterPro" id="IPR018874">
    <property type="entry name" value="Phage_Mx8_p63_C"/>
</dbReference>